<proteinExistence type="predicted"/>
<accession>A0A8S4BDH6</accession>
<dbReference type="PANTHER" id="PTHR47510:SF3">
    <property type="entry name" value="ENDO_EXONUCLEASE_PHOSPHATASE DOMAIN-CONTAINING PROTEIN"/>
    <property type="match status" value="1"/>
</dbReference>
<dbReference type="PANTHER" id="PTHR47510">
    <property type="entry name" value="REVERSE TRANSCRIPTASE DOMAIN-CONTAINING PROTEIN"/>
    <property type="match status" value="1"/>
</dbReference>
<dbReference type="AlphaFoldDB" id="A0A8S4BDH6"/>
<dbReference type="OrthoDB" id="10037236at2759"/>
<evidence type="ECO:0000313" key="2">
    <source>
        <dbReference type="Proteomes" id="UP000677803"/>
    </source>
</evidence>
<keyword evidence="2" id="KW-1185">Reference proteome</keyword>
<name>A0A8S4BDH6_9TELE</name>
<dbReference type="Proteomes" id="UP000677803">
    <property type="component" value="Unassembled WGS sequence"/>
</dbReference>
<protein>
    <submittedName>
        <fullName evidence="1">(Atlantic silverside) hypothetical protein</fullName>
    </submittedName>
</protein>
<dbReference type="EMBL" id="CAJRST010020446">
    <property type="protein sequence ID" value="CAG5954683.1"/>
    <property type="molecule type" value="Genomic_DNA"/>
</dbReference>
<organism evidence="1 2">
    <name type="scientific">Menidia menidia</name>
    <name type="common">Atlantic silverside</name>
    <dbReference type="NCBI Taxonomy" id="238744"/>
    <lineage>
        <taxon>Eukaryota</taxon>
        <taxon>Metazoa</taxon>
        <taxon>Chordata</taxon>
        <taxon>Craniata</taxon>
        <taxon>Vertebrata</taxon>
        <taxon>Euteleostomi</taxon>
        <taxon>Actinopterygii</taxon>
        <taxon>Neopterygii</taxon>
        <taxon>Teleostei</taxon>
        <taxon>Neoteleostei</taxon>
        <taxon>Acanthomorphata</taxon>
        <taxon>Ovalentaria</taxon>
        <taxon>Atherinomorphae</taxon>
        <taxon>Atheriniformes</taxon>
        <taxon>Atherinopsidae</taxon>
        <taxon>Menidiinae</taxon>
        <taxon>Menidia</taxon>
    </lineage>
</organism>
<comment type="caution">
    <text evidence="1">The sequence shown here is derived from an EMBL/GenBank/DDBJ whole genome shotgun (WGS) entry which is preliminary data.</text>
</comment>
<reference evidence="1" key="1">
    <citation type="submission" date="2021-05" db="EMBL/GenBank/DDBJ databases">
        <authorList>
            <person name="Tigano A."/>
        </authorList>
    </citation>
    <scope>NUCLEOTIDE SEQUENCE</scope>
</reference>
<evidence type="ECO:0000313" key="1">
    <source>
        <dbReference type="EMBL" id="CAG5954683.1"/>
    </source>
</evidence>
<gene>
    <name evidence="1" type="ORF">MMEN_LOCUS14392</name>
</gene>
<sequence>MTGDVHRLLKARDKAFRAGDEAGLRTAMVNLSQGIRKAKQDYTNKITSHLQDNRDAQSLWQGMQAIMDYKPAPQTCEGNTSLLNDLNSFFARFEAQNHTHPQKTPPPPMTNPCTCPLLA</sequence>